<feature type="compositionally biased region" description="Basic and acidic residues" evidence="2">
    <location>
        <begin position="55"/>
        <end position="89"/>
    </location>
</feature>
<protein>
    <submittedName>
        <fullName evidence="3">UDP-glucuronosyl/UDP-glucosyltransferase</fullName>
    </submittedName>
</protein>
<gene>
    <name evidence="3" type="ORF">Tci_005840</name>
</gene>
<evidence type="ECO:0000256" key="2">
    <source>
        <dbReference type="SAM" id="MobiDB-lite"/>
    </source>
</evidence>
<comment type="caution">
    <text evidence="3">The sequence shown here is derived from an EMBL/GenBank/DDBJ whole genome shotgun (WGS) entry which is preliminary data.</text>
</comment>
<dbReference type="AlphaFoldDB" id="A0A6L2JAY6"/>
<name>A0A6L2JAY6_TANCI</name>
<evidence type="ECO:0000256" key="1">
    <source>
        <dbReference type="ARBA" id="ARBA00022676"/>
    </source>
</evidence>
<dbReference type="EMBL" id="BKCJ010000512">
    <property type="protein sequence ID" value="GEU33862.1"/>
    <property type="molecule type" value="Genomic_DNA"/>
</dbReference>
<dbReference type="PANTHER" id="PTHR48046">
    <property type="entry name" value="UDP-GLYCOSYLTRANSFERASE 72E1"/>
    <property type="match status" value="1"/>
</dbReference>
<organism evidence="3">
    <name type="scientific">Tanacetum cinerariifolium</name>
    <name type="common">Dalmatian daisy</name>
    <name type="synonym">Chrysanthemum cinerariifolium</name>
    <dbReference type="NCBI Taxonomy" id="118510"/>
    <lineage>
        <taxon>Eukaryota</taxon>
        <taxon>Viridiplantae</taxon>
        <taxon>Streptophyta</taxon>
        <taxon>Embryophyta</taxon>
        <taxon>Tracheophyta</taxon>
        <taxon>Spermatophyta</taxon>
        <taxon>Magnoliopsida</taxon>
        <taxon>eudicotyledons</taxon>
        <taxon>Gunneridae</taxon>
        <taxon>Pentapetalae</taxon>
        <taxon>asterids</taxon>
        <taxon>campanulids</taxon>
        <taxon>Asterales</taxon>
        <taxon>Asteraceae</taxon>
        <taxon>Asteroideae</taxon>
        <taxon>Anthemideae</taxon>
        <taxon>Anthemidinae</taxon>
        <taxon>Tanacetum</taxon>
    </lineage>
</organism>
<proteinExistence type="predicted"/>
<dbReference type="GO" id="GO:0016757">
    <property type="term" value="F:glycosyltransferase activity"/>
    <property type="evidence" value="ECO:0007669"/>
    <property type="project" value="UniProtKB-KW"/>
</dbReference>
<dbReference type="Gene3D" id="3.40.50.2000">
    <property type="entry name" value="Glycogen Phosphorylase B"/>
    <property type="match status" value="1"/>
</dbReference>
<sequence>MIGWPMYAEQRMNATMLSNEVGVAVKMQVVGDKGETLVVPREEIKRVVQMVMEGEEGKKMRSRAKELEASKDDESVKKTASMPKEEHDTVLSMPTGIVEEAKEIFAKHLHQWIFFNDNQAPRKDLAVLELSFKD</sequence>
<keyword evidence="3" id="KW-0808">Transferase</keyword>
<accession>A0A6L2JAY6</accession>
<dbReference type="PANTHER" id="PTHR48046:SF4">
    <property type="entry name" value="GLYCOSYLTRANSFERASE"/>
    <property type="match status" value="1"/>
</dbReference>
<dbReference type="SUPFAM" id="SSF53756">
    <property type="entry name" value="UDP-Glycosyltransferase/glycogen phosphorylase"/>
    <property type="match status" value="1"/>
</dbReference>
<evidence type="ECO:0000313" key="3">
    <source>
        <dbReference type="EMBL" id="GEU33862.1"/>
    </source>
</evidence>
<feature type="region of interest" description="Disordered" evidence="2">
    <location>
        <begin position="55"/>
        <end position="92"/>
    </location>
</feature>
<reference evidence="3" key="1">
    <citation type="journal article" date="2019" name="Sci. Rep.">
        <title>Draft genome of Tanacetum cinerariifolium, the natural source of mosquito coil.</title>
        <authorList>
            <person name="Yamashiro T."/>
            <person name="Shiraishi A."/>
            <person name="Satake H."/>
            <person name="Nakayama K."/>
        </authorList>
    </citation>
    <scope>NUCLEOTIDE SEQUENCE</scope>
</reference>
<keyword evidence="1" id="KW-0328">Glycosyltransferase</keyword>